<dbReference type="Proteomes" id="UP000218231">
    <property type="component" value="Unassembled WGS sequence"/>
</dbReference>
<evidence type="ECO:0000313" key="2">
    <source>
        <dbReference type="EMBL" id="PAV77401.1"/>
    </source>
</evidence>
<name>A0A2A2KTY9_9BILA</name>
<accession>A0A2A2KTY9</accession>
<organism evidence="2 3">
    <name type="scientific">Diploscapter pachys</name>
    <dbReference type="NCBI Taxonomy" id="2018661"/>
    <lineage>
        <taxon>Eukaryota</taxon>
        <taxon>Metazoa</taxon>
        <taxon>Ecdysozoa</taxon>
        <taxon>Nematoda</taxon>
        <taxon>Chromadorea</taxon>
        <taxon>Rhabditida</taxon>
        <taxon>Rhabditina</taxon>
        <taxon>Rhabditomorpha</taxon>
        <taxon>Rhabditoidea</taxon>
        <taxon>Rhabditidae</taxon>
        <taxon>Diploscapter</taxon>
    </lineage>
</organism>
<dbReference type="AlphaFoldDB" id="A0A2A2KTY9"/>
<comment type="caution">
    <text evidence="2">The sequence shown here is derived from an EMBL/GenBank/DDBJ whole genome shotgun (WGS) entry which is preliminary data.</text>
</comment>
<evidence type="ECO:0008006" key="4">
    <source>
        <dbReference type="Google" id="ProtNLM"/>
    </source>
</evidence>
<feature type="signal peptide" evidence="1">
    <location>
        <begin position="1"/>
        <end position="18"/>
    </location>
</feature>
<evidence type="ECO:0000256" key="1">
    <source>
        <dbReference type="SAM" id="SignalP"/>
    </source>
</evidence>
<reference evidence="2 3" key="1">
    <citation type="journal article" date="2017" name="Curr. Biol.">
        <title>Genome architecture and evolution of a unichromosomal asexual nematode.</title>
        <authorList>
            <person name="Fradin H."/>
            <person name="Zegar C."/>
            <person name="Gutwein M."/>
            <person name="Lucas J."/>
            <person name="Kovtun M."/>
            <person name="Corcoran D."/>
            <person name="Baugh L.R."/>
            <person name="Kiontke K."/>
            <person name="Gunsalus K."/>
            <person name="Fitch D.H."/>
            <person name="Piano F."/>
        </authorList>
    </citation>
    <scope>NUCLEOTIDE SEQUENCE [LARGE SCALE GENOMIC DNA]</scope>
    <source>
        <strain evidence="2">PF1309</strain>
    </source>
</reference>
<keyword evidence="1" id="KW-0732">Signal</keyword>
<gene>
    <name evidence="2" type="ORF">WR25_16170</name>
</gene>
<proteinExistence type="predicted"/>
<protein>
    <recommendedName>
        <fullName evidence="4">Secreted protein</fullName>
    </recommendedName>
</protein>
<dbReference type="EMBL" id="LIAE01007706">
    <property type="protein sequence ID" value="PAV77401.1"/>
    <property type="molecule type" value="Genomic_DNA"/>
</dbReference>
<sequence>MSAVSFFLFHVLLAAVDPRRCYNNTASLHIYNAFYRDDGNNHVILVYKHVHILVYKHVHIFVYEHVHIDVYKHDHYFM</sequence>
<feature type="chain" id="PRO_5012719753" description="Secreted protein" evidence="1">
    <location>
        <begin position="19"/>
        <end position="78"/>
    </location>
</feature>
<keyword evidence="3" id="KW-1185">Reference proteome</keyword>
<evidence type="ECO:0000313" key="3">
    <source>
        <dbReference type="Proteomes" id="UP000218231"/>
    </source>
</evidence>